<organism evidence="4 5">
    <name type="scientific">Candidatus Tagabacteria bacterium CG03_land_8_20_14_0_80_41_22</name>
    <dbReference type="NCBI Taxonomy" id="1975020"/>
    <lineage>
        <taxon>Bacteria</taxon>
        <taxon>Candidatus Tagaibacteriota</taxon>
    </lineage>
</organism>
<evidence type="ECO:0000313" key="5">
    <source>
        <dbReference type="Proteomes" id="UP000228561"/>
    </source>
</evidence>
<dbReference type="InterPro" id="IPR037024">
    <property type="entry name" value="NiFe_Hase_small_N_sf"/>
</dbReference>
<protein>
    <recommendedName>
        <fullName evidence="3">NADH:ubiquinone oxidoreductase-like 20kDa subunit domain-containing protein</fullName>
    </recommendedName>
</protein>
<evidence type="ECO:0000256" key="2">
    <source>
        <dbReference type="SAM" id="Coils"/>
    </source>
</evidence>
<keyword evidence="2" id="KW-0175">Coiled coil</keyword>
<dbReference type="EMBL" id="PEVG01000029">
    <property type="protein sequence ID" value="PIU99452.1"/>
    <property type="molecule type" value="Genomic_DNA"/>
</dbReference>
<feature type="domain" description="NADH:ubiquinone oxidoreductase-like 20kDa subunit" evidence="3">
    <location>
        <begin position="17"/>
        <end position="152"/>
    </location>
</feature>
<proteinExistence type="predicted"/>
<accession>A0A2M7B8L7</accession>
<name>A0A2M7B8L7_9BACT</name>
<dbReference type="InterPro" id="IPR051349">
    <property type="entry name" value="Hydrogenase_assoc-protein"/>
</dbReference>
<gene>
    <name evidence="4" type="ORF">COS58_02400</name>
</gene>
<dbReference type="Proteomes" id="UP000228561">
    <property type="component" value="Unassembled WGS sequence"/>
</dbReference>
<reference evidence="5" key="1">
    <citation type="submission" date="2017-09" db="EMBL/GenBank/DDBJ databases">
        <title>Depth-based differentiation of microbial function through sediment-hosted aquifers and enrichment of novel symbionts in the deep terrestrial subsurface.</title>
        <authorList>
            <person name="Probst A.J."/>
            <person name="Ladd B."/>
            <person name="Jarett J.K."/>
            <person name="Geller-Mcgrath D.E."/>
            <person name="Sieber C.M.K."/>
            <person name="Emerson J.B."/>
            <person name="Anantharaman K."/>
            <person name="Thomas B.C."/>
            <person name="Malmstrom R."/>
            <person name="Stieglmeier M."/>
            <person name="Klingl A."/>
            <person name="Woyke T."/>
            <person name="Ryan C.M."/>
            <person name="Banfield J.F."/>
        </authorList>
    </citation>
    <scope>NUCLEOTIDE SEQUENCE [LARGE SCALE GENOMIC DNA]</scope>
</reference>
<dbReference type="GO" id="GO:0016491">
    <property type="term" value="F:oxidoreductase activity"/>
    <property type="evidence" value="ECO:0007669"/>
    <property type="project" value="UniProtKB-KW"/>
</dbReference>
<sequence>MEKLIKPKIAIYDFTDCEGCEVAIISLREKLLELENRLNIVDWRLAQEKKEQGPFLVSIIEGTPITPDEIETLKWLRENSTYIFALGACASLAGIPGIVAKEEREKFYKQIYGENYKPVGIDAVPLSAYVKVDFSIHGCPVNPDEVVRIIEELLAGKKPAYRGCSVCFECKLAGNPCRLVFGKPCLGPIGQGGCNAICVSGGSPCYACFGQREDANIPALIKILQNLTSREEIERYFTMFYKHMPEWQEKAKELLK</sequence>
<dbReference type="AlphaFoldDB" id="A0A2M7B8L7"/>
<dbReference type="GO" id="GO:0051536">
    <property type="term" value="F:iron-sulfur cluster binding"/>
    <property type="evidence" value="ECO:0007669"/>
    <property type="project" value="InterPro"/>
</dbReference>
<dbReference type="PANTHER" id="PTHR42845">
    <property type="entry name" value="COENZYME F420-REDUCING HYDROGENASE, GAMMA SUBUNIT"/>
    <property type="match status" value="1"/>
</dbReference>
<dbReference type="Pfam" id="PF01058">
    <property type="entry name" value="Oxidored_q6"/>
    <property type="match status" value="1"/>
</dbReference>
<dbReference type="PANTHER" id="PTHR42845:SF3">
    <property type="entry name" value="CYTOSOLIC NIFE-HYDROGENASE, DELTA SUBUNIT"/>
    <property type="match status" value="1"/>
</dbReference>
<evidence type="ECO:0000256" key="1">
    <source>
        <dbReference type="ARBA" id="ARBA00023002"/>
    </source>
</evidence>
<dbReference type="SUPFAM" id="SSF56770">
    <property type="entry name" value="HydA/Nqo6-like"/>
    <property type="match status" value="1"/>
</dbReference>
<feature type="coiled-coil region" evidence="2">
    <location>
        <begin position="17"/>
        <end position="51"/>
    </location>
</feature>
<keyword evidence="1" id="KW-0560">Oxidoreductase</keyword>
<dbReference type="InterPro" id="IPR006137">
    <property type="entry name" value="NADH_UbQ_OxRdtase-like_20kDa"/>
</dbReference>
<evidence type="ECO:0000313" key="4">
    <source>
        <dbReference type="EMBL" id="PIU99452.1"/>
    </source>
</evidence>
<evidence type="ECO:0000259" key="3">
    <source>
        <dbReference type="Pfam" id="PF01058"/>
    </source>
</evidence>
<comment type="caution">
    <text evidence="4">The sequence shown here is derived from an EMBL/GenBank/DDBJ whole genome shotgun (WGS) entry which is preliminary data.</text>
</comment>
<dbReference type="Gene3D" id="3.40.50.700">
    <property type="entry name" value="NADH:ubiquinone oxidoreductase-like, 20kDa subunit"/>
    <property type="match status" value="1"/>
</dbReference>